<dbReference type="InterPro" id="IPR018527">
    <property type="entry name" value="Rubredoxin_Fe_BS"/>
</dbReference>
<evidence type="ECO:0000256" key="1">
    <source>
        <dbReference type="ARBA" id="ARBA00005337"/>
    </source>
</evidence>
<evidence type="ECO:0000259" key="8">
    <source>
        <dbReference type="PROSITE" id="PS50903"/>
    </source>
</evidence>
<accession>A0A162TJL7</accession>
<reference evidence="9 10" key="1">
    <citation type="submission" date="2016-04" db="EMBL/GenBank/DDBJ databases">
        <title>Genome sequence of Clostridium magnum DSM 2767.</title>
        <authorList>
            <person name="Poehlein A."/>
            <person name="Uhlig R."/>
            <person name="Fischer R."/>
            <person name="Bahl H."/>
            <person name="Daniel R."/>
        </authorList>
    </citation>
    <scope>NUCLEOTIDE SEQUENCE [LARGE SCALE GENOMIC DNA]</scope>
    <source>
        <strain evidence="9 10">DSM 2767</strain>
    </source>
</reference>
<dbReference type="GO" id="GO:0005506">
    <property type="term" value="F:iron ion binding"/>
    <property type="evidence" value="ECO:0007669"/>
    <property type="project" value="InterPro"/>
</dbReference>
<dbReference type="PROSITE" id="PS50903">
    <property type="entry name" value="RUBREDOXIN_LIKE"/>
    <property type="match status" value="1"/>
</dbReference>
<dbReference type="CDD" id="cd00730">
    <property type="entry name" value="rubredoxin"/>
    <property type="match status" value="1"/>
</dbReference>
<dbReference type="PRINTS" id="PR00163">
    <property type="entry name" value="RUBREDOXIN"/>
</dbReference>
<comment type="similarity">
    <text evidence="1 6">Belongs to the rubredoxin family.</text>
</comment>
<feature type="binding site" evidence="7">
    <location>
        <position position="42"/>
    </location>
    <ligand>
        <name>Fe cation</name>
        <dbReference type="ChEBI" id="CHEBI:24875"/>
    </ligand>
</feature>
<evidence type="ECO:0000256" key="2">
    <source>
        <dbReference type="ARBA" id="ARBA00022448"/>
    </source>
</evidence>
<dbReference type="InterPro" id="IPR024934">
    <property type="entry name" value="Rubredoxin-like_dom"/>
</dbReference>
<evidence type="ECO:0000256" key="6">
    <source>
        <dbReference type="PIRNR" id="PIRNR000071"/>
    </source>
</evidence>
<dbReference type="InterPro" id="IPR024935">
    <property type="entry name" value="Rubredoxin_dom"/>
</dbReference>
<dbReference type="GO" id="GO:0009055">
    <property type="term" value="F:electron transfer activity"/>
    <property type="evidence" value="ECO:0007669"/>
    <property type="project" value="InterPro"/>
</dbReference>
<comment type="caution">
    <text evidence="9">The sequence shown here is derived from an EMBL/GenBank/DDBJ whole genome shotgun (WGS) entry which is preliminary data.</text>
</comment>
<organism evidence="9 10">
    <name type="scientific">Clostridium magnum DSM 2767</name>
    <dbReference type="NCBI Taxonomy" id="1121326"/>
    <lineage>
        <taxon>Bacteria</taxon>
        <taxon>Bacillati</taxon>
        <taxon>Bacillota</taxon>
        <taxon>Clostridia</taxon>
        <taxon>Eubacteriales</taxon>
        <taxon>Clostridiaceae</taxon>
        <taxon>Clostridium</taxon>
    </lineage>
</organism>
<dbReference type="RefSeq" id="WP_066622407.1">
    <property type="nucleotide sequence ID" value="NZ_FQXL01000021.1"/>
</dbReference>
<dbReference type="PROSITE" id="PS00202">
    <property type="entry name" value="RUBREDOXIN"/>
    <property type="match status" value="1"/>
</dbReference>
<evidence type="ECO:0000313" key="10">
    <source>
        <dbReference type="Proteomes" id="UP000076603"/>
    </source>
</evidence>
<evidence type="ECO:0000256" key="7">
    <source>
        <dbReference type="PIRSR" id="PIRSR000071-1"/>
    </source>
</evidence>
<evidence type="ECO:0000256" key="5">
    <source>
        <dbReference type="ARBA" id="ARBA00023004"/>
    </source>
</evidence>
<protein>
    <recommendedName>
        <fullName evidence="6">Rubredoxin</fullName>
    </recommendedName>
</protein>
<dbReference type="PATRIC" id="fig|1121326.3.peg.2546"/>
<keyword evidence="2 6" id="KW-0813">Transport</keyword>
<feature type="domain" description="Rubredoxin-like" evidence="8">
    <location>
        <begin position="1"/>
        <end position="52"/>
    </location>
</feature>
<dbReference type="SUPFAM" id="SSF57802">
    <property type="entry name" value="Rubredoxin-like"/>
    <property type="match status" value="1"/>
</dbReference>
<gene>
    <name evidence="9" type="primary">rubR2</name>
    <name evidence="9" type="ORF">CLMAG_25440</name>
</gene>
<dbReference type="FunFam" id="2.20.28.10:FF:000001">
    <property type="entry name" value="Rubredoxin"/>
    <property type="match status" value="1"/>
</dbReference>
<comment type="cofactor">
    <cofactor evidence="6 7">
        <name>Fe(3+)</name>
        <dbReference type="ChEBI" id="CHEBI:29034"/>
    </cofactor>
    <text evidence="6 7">Binds 1 Fe(3+) ion per subunit.</text>
</comment>
<dbReference type="EMBL" id="LWAE01000002">
    <property type="protein sequence ID" value="KZL92730.1"/>
    <property type="molecule type" value="Genomic_DNA"/>
</dbReference>
<name>A0A162TJL7_9CLOT</name>
<evidence type="ECO:0000256" key="3">
    <source>
        <dbReference type="ARBA" id="ARBA00022723"/>
    </source>
</evidence>
<dbReference type="NCBIfam" id="NF045768">
    <property type="entry name" value="RubredRD"/>
    <property type="match status" value="1"/>
</dbReference>
<dbReference type="PANTHER" id="PTHR47627:SF1">
    <property type="entry name" value="RUBREDOXIN-1-RELATED"/>
    <property type="match status" value="1"/>
</dbReference>
<keyword evidence="5 6" id="KW-0408">Iron</keyword>
<evidence type="ECO:0000256" key="4">
    <source>
        <dbReference type="ARBA" id="ARBA00022982"/>
    </source>
</evidence>
<feature type="binding site" evidence="7">
    <location>
        <position position="9"/>
    </location>
    <ligand>
        <name>Fe cation</name>
        <dbReference type="ChEBI" id="CHEBI:24875"/>
    </ligand>
</feature>
<keyword evidence="10" id="KW-1185">Reference proteome</keyword>
<feature type="binding site" evidence="7">
    <location>
        <position position="6"/>
    </location>
    <ligand>
        <name>Fe cation</name>
        <dbReference type="ChEBI" id="CHEBI:24875"/>
    </ligand>
</feature>
<dbReference type="Gene3D" id="2.20.28.10">
    <property type="match status" value="1"/>
</dbReference>
<dbReference type="InterPro" id="IPR050526">
    <property type="entry name" value="Rubredoxin_ET"/>
</dbReference>
<keyword evidence="4 6" id="KW-0249">Electron transport</keyword>
<feature type="binding site" evidence="7">
    <location>
        <position position="39"/>
    </location>
    <ligand>
        <name>Fe cation</name>
        <dbReference type="ChEBI" id="CHEBI:24875"/>
    </ligand>
</feature>
<dbReference type="InterPro" id="IPR024922">
    <property type="entry name" value="Rubredoxin"/>
</dbReference>
<dbReference type="Proteomes" id="UP000076603">
    <property type="component" value="Unassembled WGS sequence"/>
</dbReference>
<sequence length="53" mass="5878">MEKYVCTVCGYIYDPTVGDSDNGVDPGTKFEDIPDDWVCPLCGVPKSDFEKVE</sequence>
<proteinExistence type="inferred from homology"/>
<keyword evidence="3 6" id="KW-0479">Metal-binding</keyword>
<dbReference type="STRING" id="1121326.CLMAG_25440"/>
<dbReference type="PANTHER" id="PTHR47627">
    <property type="entry name" value="RUBREDOXIN"/>
    <property type="match status" value="1"/>
</dbReference>
<dbReference type="GO" id="GO:0043448">
    <property type="term" value="P:alkane catabolic process"/>
    <property type="evidence" value="ECO:0007669"/>
    <property type="project" value="TreeGrafter"/>
</dbReference>
<dbReference type="OrthoDB" id="9758182at2"/>
<dbReference type="AlphaFoldDB" id="A0A162TJL7"/>
<dbReference type="Pfam" id="PF00301">
    <property type="entry name" value="Rubredoxin"/>
    <property type="match status" value="1"/>
</dbReference>
<evidence type="ECO:0000313" key="9">
    <source>
        <dbReference type="EMBL" id="KZL92730.1"/>
    </source>
</evidence>
<dbReference type="PIRSF" id="PIRSF000071">
    <property type="entry name" value="Rubredoxin"/>
    <property type="match status" value="1"/>
</dbReference>